<proteinExistence type="predicted"/>
<evidence type="ECO:0000313" key="3">
    <source>
        <dbReference type="EMBL" id="KAF4658154.1"/>
    </source>
</evidence>
<dbReference type="OrthoDB" id="447279at2759"/>
<feature type="compositionally biased region" description="Basic and acidic residues" evidence="1">
    <location>
        <begin position="1243"/>
        <end position="1258"/>
    </location>
</feature>
<evidence type="ECO:0000313" key="6">
    <source>
        <dbReference type="Proteomes" id="UP000572268"/>
    </source>
</evidence>
<evidence type="ECO:0000313" key="4">
    <source>
        <dbReference type="EMBL" id="KAF4666120.1"/>
    </source>
</evidence>
<evidence type="ECO:0000313" key="5">
    <source>
        <dbReference type="Proteomes" id="UP000570595"/>
    </source>
</evidence>
<gene>
    <name evidence="4" type="ORF">FOL46_003264</name>
    <name evidence="3" type="ORF">FOZ61_005821</name>
</gene>
<dbReference type="EMBL" id="JABANN010000213">
    <property type="protein sequence ID" value="KAF4666120.1"/>
    <property type="molecule type" value="Genomic_DNA"/>
</dbReference>
<name>A0A7J6M4N6_PEROL</name>
<dbReference type="PANTHER" id="PTHR34560">
    <property type="entry name" value="POLYKETIDE CYCLASE/DEHYDRASE/LIPID TRANSPORT SUPERFAMILY PROTEIN"/>
    <property type="match status" value="1"/>
</dbReference>
<dbReference type="Pfam" id="PF01852">
    <property type="entry name" value="START"/>
    <property type="match status" value="1"/>
</dbReference>
<dbReference type="PANTHER" id="PTHR34560:SF1">
    <property type="entry name" value="START DOMAIN-CONTAINING PROTEIN"/>
    <property type="match status" value="1"/>
</dbReference>
<dbReference type="CDD" id="cd08877">
    <property type="entry name" value="START_2"/>
    <property type="match status" value="1"/>
</dbReference>
<reference evidence="5 6" key="1">
    <citation type="submission" date="2020-04" db="EMBL/GenBank/DDBJ databases">
        <title>Perkinsus olseni comparative genomics.</title>
        <authorList>
            <person name="Bogema D.R."/>
        </authorList>
    </citation>
    <scope>NUCLEOTIDE SEQUENCE [LARGE SCALE GENOMIC DNA]</scope>
    <source>
        <strain evidence="3">ATCC PRA-179</strain>
        <strain evidence="4">ATCC PRA-31</strain>
    </source>
</reference>
<feature type="region of interest" description="Disordered" evidence="1">
    <location>
        <begin position="755"/>
        <end position="778"/>
    </location>
</feature>
<dbReference type="InterPro" id="IPR023393">
    <property type="entry name" value="START-like_dom_sf"/>
</dbReference>
<accession>A0A7J6M4N6</accession>
<evidence type="ECO:0000259" key="2">
    <source>
        <dbReference type="Pfam" id="PF01852"/>
    </source>
</evidence>
<sequence>MVSSDQWSSSSPTAAEVGSSTEFNNHEDLTVEFKSMMEDIEMDKIGKAGRRLDYLESNRHKWDGVLLNMFTEHNAVISATKDRLNRMENVRSALRTTEGWELQRDSDGIKTMYKHDPNTPHIHCLRIEGMVDCPVFDLLALLNEVEFYPEWIPSYRYLGLTMAEKVVNPRPTQMLNHLKVAVPWPIANRECLFSVDAIDCIGKYEDPRQLIILLKSESGMSYEPLVKEEDMPVPDRGVVVCDILEPSGIVLTPCEDGRTFVQMVEHLDPHISYIPAWLLDLVVRNMCYMILARVRSAVEIVKKPCYQERMRDPNNAFYMYIRMRIEEDMPEEMKYVIWIGLLCVTVANNTAYWLGTTGMMIMNVQCRKHPLQSLFPFVSMTSCRRSDSIESDVSDASFTTAWSSLPSDEEEEEFTNDLYVEVEKLLRDIAEDRVAKAGRRLAHIRSTCKGLLPHDLLARMDANSEAISSMEERATRVKKVRIALTNDDGWQLQRDSKGIKTYYKHNTDTPNLHSLRIEGVIDCPLFDLMALLSEVDFYKDWIPSYKFLGIRESKKVAAPKATQMLLHIVAALPWPFDNRDLVISVDGIDCIGPYEDPRQIVILLKSESGSSYEPYVSASEMPGPAGGSTACDVLGDSGATLTPLGDGKTFLQVVMHIDPHICFVPDWLIDIAARNFCYLMLTQVRSAVEIVKKPCYQERMRDPNNAFYMYTRRRIEEDMPEEMKYVDEVTPLRAAAAAAFVEPLFDQAGLHASMGLAPPTEDTRSSTTTSPSSCPSIPSEASFVTACSSIMGDEDLELDHDVYAEFDSLLEDINADRIARAGRRLARIESNWAGGKLPDGLHARYMENFQLIERTRTRWQRMERLRSELRTDDGWELQRCSNGIRTLYQHNGESPSIHSLRVEGTIDSPMFDLLALLNEVGFYTQWLPSLRFLGLTKSIKIANPTPTQMLVHMKATVPWPFENRESVFSVDGIDCMGACDDPRQIVILLESEAGSSYEPYVSASDMPQLEEASVPCDILNNSGLVLTPCSNGTTFMQCIVHLDPHLSFVPDWLIDLVARNFCFLVIEKVRSAVEIVKKPCYQERMRDPNNAFYMYIRRRIQEDMPEEMKYLPPLKTNIDRRDAESSVTQPQSAVTVLWFLAVVMLRYHDCSSVYWLCLSYTIGVCFLSQINKHSVAESSSMGVKALPDAFVAVMSHNTRRRRDREAQQFSDDSDDEARGDDDNKTANPEWLKKAIRQQQGGSKRKDGREEKGDAEMARAKRRAIRMGEDPDDSKDNVPENEGIDSDDPEMAVDDGIVLEPFNMRRENEEGHFDESGFYVQSRSEQAENLDAWLDSVDKGAKDSTYQNEEQRKKAEKLHAEFWGQTDDVEDTKETTPPLRELLTRLYTLTMDVKQSTPREALRVLSPTISAENSKKKKQADVKEAHGKKKPRWQRKDEIVEDPCEGMSVEDKKTKFDELSTVLELIEDHYNRDCLDATLQDIYTTLLALAQPQAAPGAPSPAAAGQGAAKT</sequence>
<feature type="region of interest" description="Disordered" evidence="1">
    <location>
        <begin position="1"/>
        <end position="23"/>
    </location>
</feature>
<dbReference type="InterPro" id="IPR002913">
    <property type="entry name" value="START_lipid-bd_dom"/>
</dbReference>
<dbReference type="GO" id="GO:0008289">
    <property type="term" value="F:lipid binding"/>
    <property type="evidence" value="ECO:0007669"/>
    <property type="project" value="InterPro"/>
</dbReference>
<feature type="domain" description="START" evidence="2">
    <location>
        <begin position="87"/>
        <end position="297"/>
    </location>
</feature>
<comment type="caution">
    <text evidence="4">The sequence shown here is derived from an EMBL/GenBank/DDBJ whole genome shotgun (WGS) entry which is preliminary data.</text>
</comment>
<organism evidence="4 6">
    <name type="scientific">Perkinsus olseni</name>
    <name type="common">Perkinsus atlanticus</name>
    <dbReference type="NCBI Taxonomy" id="32597"/>
    <lineage>
        <taxon>Eukaryota</taxon>
        <taxon>Sar</taxon>
        <taxon>Alveolata</taxon>
        <taxon>Perkinsozoa</taxon>
        <taxon>Perkinsea</taxon>
        <taxon>Perkinsida</taxon>
        <taxon>Perkinsidae</taxon>
        <taxon>Perkinsus</taxon>
    </lineage>
</organism>
<feature type="region of interest" description="Disordered" evidence="1">
    <location>
        <begin position="1197"/>
        <end position="1290"/>
    </location>
</feature>
<dbReference type="Proteomes" id="UP000570595">
    <property type="component" value="Unassembled WGS sequence"/>
</dbReference>
<evidence type="ECO:0000256" key="1">
    <source>
        <dbReference type="SAM" id="MobiDB-lite"/>
    </source>
</evidence>
<feature type="compositionally biased region" description="Basic and acidic residues" evidence="1">
    <location>
        <begin position="1265"/>
        <end position="1277"/>
    </location>
</feature>
<feature type="region of interest" description="Disordered" evidence="1">
    <location>
        <begin position="1407"/>
        <end position="1437"/>
    </location>
</feature>
<dbReference type="Gene3D" id="3.30.530.20">
    <property type="match status" value="3"/>
</dbReference>
<feature type="compositionally biased region" description="Acidic residues" evidence="1">
    <location>
        <begin position="1281"/>
        <end position="1290"/>
    </location>
</feature>
<feature type="region of interest" description="Disordered" evidence="1">
    <location>
        <begin position="1491"/>
        <end position="1510"/>
    </location>
</feature>
<protein>
    <recommendedName>
        <fullName evidence="2">START domain-containing protein</fullName>
    </recommendedName>
</protein>
<dbReference type="EMBL" id="JABAHT010000321">
    <property type="protein sequence ID" value="KAF4658154.1"/>
    <property type="molecule type" value="Genomic_DNA"/>
</dbReference>
<dbReference type="Proteomes" id="UP000572268">
    <property type="component" value="Unassembled WGS sequence"/>
</dbReference>
<feature type="compositionally biased region" description="Low complexity" evidence="1">
    <location>
        <begin position="765"/>
        <end position="778"/>
    </location>
</feature>
<dbReference type="SUPFAM" id="SSF55961">
    <property type="entry name" value="Bet v1-like"/>
    <property type="match status" value="3"/>
</dbReference>